<name>G3A7U9_9RALS</name>
<keyword evidence="1" id="KW-1133">Transmembrane helix</keyword>
<feature type="transmembrane region" description="Helical" evidence="1">
    <location>
        <begin position="20"/>
        <end position="40"/>
    </location>
</feature>
<reference evidence="2" key="1">
    <citation type="journal article" date="2011" name="PLoS ONE">
        <title>Ralstonia syzygii, the Blood Disease Bacterium and some Asian R. solanacearum strains form a single genomic species despite divergent lifestyles.</title>
        <authorList>
            <person name="Remenant B."/>
            <person name="de Cambiaire J.C."/>
            <person name="Cellier G."/>
            <person name="Jacobs J.M."/>
            <person name="Mangenot S."/>
            <person name="Barbe V."/>
            <person name="Lajus A."/>
            <person name="Vallenet D."/>
            <person name="Medigue C."/>
            <person name="Fegan M."/>
            <person name="Allen C."/>
            <person name="Prior P."/>
        </authorList>
    </citation>
    <scope>NUCLEOTIDE SEQUENCE</scope>
    <source>
        <strain evidence="2">R24</strain>
    </source>
</reference>
<proteinExistence type="predicted"/>
<gene>
    <name evidence="2" type="ORF">RALSY_40813</name>
</gene>
<protein>
    <submittedName>
        <fullName evidence="2">Uncharacterized protein</fullName>
    </submittedName>
</protein>
<accession>G3A7U9</accession>
<evidence type="ECO:0000313" key="2">
    <source>
        <dbReference type="EMBL" id="CCA86585.1"/>
    </source>
</evidence>
<keyword evidence="1" id="KW-0472">Membrane</keyword>
<keyword evidence="1" id="KW-0812">Transmembrane</keyword>
<reference evidence="2" key="2">
    <citation type="submission" date="2011-04" db="EMBL/GenBank/DDBJ databases">
        <authorList>
            <person name="Genoscope - CEA"/>
        </authorList>
    </citation>
    <scope>NUCLEOTIDE SEQUENCE</scope>
    <source>
        <strain evidence="2">R24</strain>
    </source>
</reference>
<organism evidence="2">
    <name type="scientific">Ralstonia syzygii R24</name>
    <dbReference type="NCBI Taxonomy" id="907261"/>
    <lineage>
        <taxon>Bacteria</taxon>
        <taxon>Pseudomonadati</taxon>
        <taxon>Pseudomonadota</taxon>
        <taxon>Betaproteobacteria</taxon>
        <taxon>Burkholderiales</taxon>
        <taxon>Burkholderiaceae</taxon>
        <taxon>Ralstonia</taxon>
        <taxon>Ralstonia solanacearum species complex</taxon>
    </lineage>
</organism>
<evidence type="ECO:0000256" key="1">
    <source>
        <dbReference type="SAM" id="Phobius"/>
    </source>
</evidence>
<dbReference type="EMBL" id="FR854089">
    <property type="protein sequence ID" value="CCA86585.1"/>
    <property type="molecule type" value="Genomic_DNA"/>
</dbReference>
<sequence length="78" mass="8688">MGGIGLVFGPFWLRDWFSLSSWGVVTCAVLGFLWVQVGAMSSKAQWPKLRVFGQLDWRWAKATYRDDAPPTGGTKPTP</sequence>
<dbReference type="AlphaFoldDB" id="G3A7U9"/>